<organism evidence="2 3">
    <name type="scientific">Curvularia kusanoi</name>
    <name type="common">Cochliobolus kusanoi</name>
    <dbReference type="NCBI Taxonomy" id="90978"/>
    <lineage>
        <taxon>Eukaryota</taxon>
        <taxon>Fungi</taxon>
        <taxon>Dikarya</taxon>
        <taxon>Ascomycota</taxon>
        <taxon>Pezizomycotina</taxon>
        <taxon>Dothideomycetes</taxon>
        <taxon>Pleosporomycetidae</taxon>
        <taxon>Pleosporales</taxon>
        <taxon>Pleosporineae</taxon>
        <taxon>Pleosporaceae</taxon>
        <taxon>Curvularia</taxon>
    </lineage>
</organism>
<evidence type="ECO:0000313" key="2">
    <source>
        <dbReference type="EMBL" id="KAF3003527.1"/>
    </source>
</evidence>
<dbReference type="AlphaFoldDB" id="A0A9P4TFF3"/>
<feature type="region of interest" description="Disordered" evidence="1">
    <location>
        <begin position="69"/>
        <end position="96"/>
    </location>
</feature>
<dbReference type="EMBL" id="SWKU01000009">
    <property type="protein sequence ID" value="KAF3003527.1"/>
    <property type="molecule type" value="Genomic_DNA"/>
</dbReference>
<reference evidence="2" key="1">
    <citation type="submission" date="2019-04" db="EMBL/GenBank/DDBJ databases">
        <title>Sequencing of skin fungus with MAO and IRED activity.</title>
        <authorList>
            <person name="Marsaioli A.J."/>
            <person name="Bonatto J.M.C."/>
            <person name="Reis Junior O."/>
        </authorList>
    </citation>
    <scope>NUCLEOTIDE SEQUENCE</scope>
    <source>
        <strain evidence="2">30M1</strain>
    </source>
</reference>
<comment type="caution">
    <text evidence="2">The sequence shown here is derived from an EMBL/GenBank/DDBJ whole genome shotgun (WGS) entry which is preliminary data.</text>
</comment>
<name>A0A9P4TFF3_CURKU</name>
<feature type="compositionally biased region" description="Basic and acidic residues" evidence="1">
    <location>
        <begin position="18"/>
        <end position="29"/>
    </location>
</feature>
<proteinExistence type="predicted"/>
<dbReference type="Proteomes" id="UP000801428">
    <property type="component" value="Unassembled WGS sequence"/>
</dbReference>
<gene>
    <name evidence="2" type="ORF">E8E13_005495</name>
</gene>
<feature type="compositionally biased region" description="Low complexity" evidence="1">
    <location>
        <begin position="69"/>
        <end position="85"/>
    </location>
</feature>
<feature type="compositionally biased region" description="Polar residues" evidence="1">
    <location>
        <begin position="86"/>
        <end position="96"/>
    </location>
</feature>
<evidence type="ECO:0000256" key="1">
    <source>
        <dbReference type="SAM" id="MobiDB-lite"/>
    </source>
</evidence>
<feature type="region of interest" description="Disordered" evidence="1">
    <location>
        <begin position="1"/>
        <end position="35"/>
    </location>
</feature>
<feature type="compositionally biased region" description="Pro residues" evidence="1">
    <location>
        <begin position="140"/>
        <end position="160"/>
    </location>
</feature>
<feature type="region of interest" description="Disordered" evidence="1">
    <location>
        <begin position="116"/>
        <end position="211"/>
    </location>
</feature>
<protein>
    <submittedName>
        <fullName evidence="2">Uncharacterized protein</fullName>
    </submittedName>
</protein>
<dbReference type="OrthoDB" id="3792350at2759"/>
<keyword evidence="3" id="KW-1185">Reference proteome</keyword>
<accession>A0A9P4TFF3</accession>
<sequence>MPASRYPRSPLPLDIVTNDDRAKPTDITRDLSPLRPRRTPVLVNAPDVRWHLAPPLRAFTSLDSITSAATSSSSAASTRAQVSSTPPSRLSEQAQQSWHCQHLTSFADLHNALSSDNQGPLIHHRSAHPHSDPAFRTIPSPSPSLPPSPGLSPPPLPASSPSPSDHSDPETDPVLFVCPPALRTIPLEGFSPHLLSPVTEASEPGPSLRSR</sequence>
<evidence type="ECO:0000313" key="3">
    <source>
        <dbReference type="Proteomes" id="UP000801428"/>
    </source>
</evidence>